<dbReference type="Pfam" id="PF12833">
    <property type="entry name" value="HTH_18"/>
    <property type="match status" value="1"/>
</dbReference>
<name>A0A229UQP6_9BACL</name>
<feature type="domain" description="HTH araC/xylS-type" evidence="4">
    <location>
        <begin position="172"/>
        <end position="269"/>
    </location>
</feature>
<keyword evidence="7" id="KW-1185">Reference proteome</keyword>
<dbReference type="SUPFAM" id="SSF46689">
    <property type="entry name" value="Homeodomain-like"/>
    <property type="match status" value="2"/>
</dbReference>
<dbReference type="SUPFAM" id="SSF53807">
    <property type="entry name" value="Helical backbone' metal receptor"/>
    <property type="match status" value="1"/>
</dbReference>
<keyword evidence="2" id="KW-0238">DNA-binding</keyword>
<dbReference type="PRINTS" id="PR00032">
    <property type="entry name" value="HTHARAC"/>
</dbReference>
<dbReference type="Gene3D" id="3.40.50.1980">
    <property type="entry name" value="Nitrogenase molybdenum iron protein domain"/>
    <property type="match status" value="2"/>
</dbReference>
<proteinExistence type="predicted"/>
<dbReference type="Gene3D" id="1.10.10.60">
    <property type="entry name" value="Homeodomain-like"/>
    <property type="match status" value="2"/>
</dbReference>
<evidence type="ECO:0000313" key="7">
    <source>
        <dbReference type="Proteomes" id="UP000215509"/>
    </source>
</evidence>
<dbReference type="PANTHER" id="PTHR43280:SF28">
    <property type="entry name" value="HTH-TYPE TRANSCRIPTIONAL ACTIVATOR RHAS"/>
    <property type="match status" value="1"/>
</dbReference>
<dbReference type="InterPro" id="IPR002491">
    <property type="entry name" value="ABC_transptr_periplasmic_BD"/>
</dbReference>
<dbReference type="AlphaFoldDB" id="A0A229UQP6"/>
<dbReference type="SUPFAM" id="SSF51215">
    <property type="entry name" value="Regulatory protein AraC"/>
    <property type="match status" value="1"/>
</dbReference>
<dbReference type="InterPro" id="IPR037923">
    <property type="entry name" value="HTH-like"/>
</dbReference>
<keyword evidence="1" id="KW-0805">Transcription regulation</keyword>
<reference evidence="6 7" key="1">
    <citation type="submission" date="2017-07" db="EMBL/GenBank/DDBJ databases">
        <title>Genome sequencing and assembly of Paenibacillus rigui.</title>
        <authorList>
            <person name="Mayilraj S."/>
        </authorList>
    </citation>
    <scope>NUCLEOTIDE SEQUENCE [LARGE SCALE GENOMIC DNA]</scope>
    <source>
        <strain evidence="6 7">JCM 16352</strain>
    </source>
</reference>
<sequence length="524" mass="60629">MPSFAKHSYPLIFLSSIHKRRFYKRHTLQFPKIPAELLCVVRGGEGMVRIHNDMVTLSPNQIFFLKPSTEMEVMLESDYVDYYLLTLRSVTVTRQRGEWSCQPSLDSVSVLPSGKLLLPTAKIWLERVEQLHATSRLSSDGAHEVQRQFQMFFQDLQQELAGQGEAAGNGIDQSIGYMYKHYSEKIKLDTLAEIAGLTETSYSRSFKKAKGVTPVQYLNQIRIESSKALLKRELPIQDVAASVGFGNEFYFSRMFKRTIGLSPTIYMKRKQLRVGVASCYRYQENLRTLGTEALYEMNGYTIKQLTAEEHRSFVQVQLDALREAKPDMILSDYRHLPFYDRLKDIAPTICLDFTMDWRQNHWRIAELIGREQEARYNFDQMELKVNYTREVLAHAIGKETLSILRFYYGKIRMYGMIDHPLNHLLYKELGLKPGSCVPQHERSKEFTLAQVPPFETDHLLIYKQYVSPQEEAAFSALLASDAWSTMKAVRNDQIRFTPNWIGMSWSPTGLNEIMDYLLDAYGSE</sequence>
<dbReference type="GO" id="GO:0003700">
    <property type="term" value="F:DNA-binding transcription factor activity"/>
    <property type="evidence" value="ECO:0007669"/>
    <property type="project" value="InterPro"/>
</dbReference>
<dbReference type="SMART" id="SM00342">
    <property type="entry name" value="HTH_ARAC"/>
    <property type="match status" value="1"/>
</dbReference>
<keyword evidence="3" id="KW-0804">Transcription</keyword>
<evidence type="ECO:0000313" key="6">
    <source>
        <dbReference type="EMBL" id="OXM85744.1"/>
    </source>
</evidence>
<gene>
    <name evidence="6" type="ORF">CF651_13640</name>
</gene>
<organism evidence="6 7">
    <name type="scientific">Paenibacillus rigui</name>
    <dbReference type="NCBI Taxonomy" id="554312"/>
    <lineage>
        <taxon>Bacteria</taxon>
        <taxon>Bacillati</taxon>
        <taxon>Bacillota</taxon>
        <taxon>Bacilli</taxon>
        <taxon>Bacillales</taxon>
        <taxon>Paenibacillaceae</taxon>
        <taxon>Paenibacillus</taxon>
    </lineage>
</organism>
<evidence type="ECO:0000259" key="4">
    <source>
        <dbReference type="PROSITE" id="PS01124"/>
    </source>
</evidence>
<dbReference type="PANTHER" id="PTHR43280">
    <property type="entry name" value="ARAC-FAMILY TRANSCRIPTIONAL REGULATOR"/>
    <property type="match status" value="1"/>
</dbReference>
<evidence type="ECO:0000256" key="3">
    <source>
        <dbReference type="ARBA" id="ARBA00023163"/>
    </source>
</evidence>
<dbReference type="InterPro" id="IPR020449">
    <property type="entry name" value="Tscrpt_reg_AraC-type_HTH"/>
</dbReference>
<dbReference type="OrthoDB" id="9807321at2"/>
<evidence type="ECO:0008006" key="8">
    <source>
        <dbReference type="Google" id="ProtNLM"/>
    </source>
</evidence>
<evidence type="ECO:0000256" key="1">
    <source>
        <dbReference type="ARBA" id="ARBA00023015"/>
    </source>
</evidence>
<dbReference type="PROSITE" id="PS50983">
    <property type="entry name" value="FE_B12_PBP"/>
    <property type="match status" value="1"/>
</dbReference>
<accession>A0A229UQP6</accession>
<dbReference type="Proteomes" id="UP000215509">
    <property type="component" value="Unassembled WGS sequence"/>
</dbReference>
<dbReference type="InterPro" id="IPR009057">
    <property type="entry name" value="Homeodomain-like_sf"/>
</dbReference>
<comment type="caution">
    <text evidence="6">The sequence shown here is derived from an EMBL/GenBank/DDBJ whole genome shotgun (WGS) entry which is preliminary data.</text>
</comment>
<evidence type="ECO:0000259" key="5">
    <source>
        <dbReference type="PROSITE" id="PS50983"/>
    </source>
</evidence>
<protein>
    <recommendedName>
        <fullName evidence="8">AraC family transcriptional regulator</fullName>
    </recommendedName>
</protein>
<dbReference type="GO" id="GO:0043565">
    <property type="term" value="F:sequence-specific DNA binding"/>
    <property type="evidence" value="ECO:0007669"/>
    <property type="project" value="InterPro"/>
</dbReference>
<dbReference type="EMBL" id="NMQW01000018">
    <property type="protein sequence ID" value="OXM85744.1"/>
    <property type="molecule type" value="Genomic_DNA"/>
</dbReference>
<evidence type="ECO:0000256" key="2">
    <source>
        <dbReference type="ARBA" id="ARBA00023125"/>
    </source>
</evidence>
<dbReference type="PROSITE" id="PS00041">
    <property type="entry name" value="HTH_ARAC_FAMILY_1"/>
    <property type="match status" value="1"/>
</dbReference>
<dbReference type="PROSITE" id="PS01124">
    <property type="entry name" value="HTH_ARAC_FAMILY_2"/>
    <property type="match status" value="1"/>
</dbReference>
<dbReference type="InterPro" id="IPR018060">
    <property type="entry name" value="HTH_AraC"/>
</dbReference>
<feature type="domain" description="Fe/B12 periplasmic-binding" evidence="5">
    <location>
        <begin position="257"/>
        <end position="524"/>
    </location>
</feature>
<dbReference type="InterPro" id="IPR018062">
    <property type="entry name" value="HTH_AraC-typ_CS"/>
</dbReference>